<dbReference type="AlphaFoldDB" id="A0A1J1IT31"/>
<gene>
    <name evidence="1" type="ORF">CLUMA_CG016789</name>
</gene>
<dbReference type="EMBL" id="CVRI01000059">
    <property type="protein sequence ID" value="CRL03403.1"/>
    <property type="molecule type" value="Genomic_DNA"/>
</dbReference>
<name>A0A1J1IT31_9DIPT</name>
<sequence length="63" mass="6889">MKFMGFVSQDTQNKNLKNAAVAIGLKSYHGSLSLSLRTLKIQTKVTGIKQKKGQICIIHLTGT</sequence>
<reference evidence="1 2" key="1">
    <citation type="submission" date="2015-04" db="EMBL/GenBank/DDBJ databases">
        <authorList>
            <person name="Syromyatnikov M.Y."/>
            <person name="Popov V.N."/>
        </authorList>
    </citation>
    <scope>NUCLEOTIDE SEQUENCE [LARGE SCALE GENOMIC DNA]</scope>
</reference>
<accession>A0A1J1IT31</accession>
<organism evidence="1 2">
    <name type="scientific">Clunio marinus</name>
    <dbReference type="NCBI Taxonomy" id="568069"/>
    <lineage>
        <taxon>Eukaryota</taxon>
        <taxon>Metazoa</taxon>
        <taxon>Ecdysozoa</taxon>
        <taxon>Arthropoda</taxon>
        <taxon>Hexapoda</taxon>
        <taxon>Insecta</taxon>
        <taxon>Pterygota</taxon>
        <taxon>Neoptera</taxon>
        <taxon>Endopterygota</taxon>
        <taxon>Diptera</taxon>
        <taxon>Nematocera</taxon>
        <taxon>Chironomoidea</taxon>
        <taxon>Chironomidae</taxon>
        <taxon>Clunio</taxon>
    </lineage>
</organism>
<keyword evidence="2" id="KW-1185">Reference proteome</keyword>
<evidence type="ECO:0000313" key="1">
    <source>
        <dbReference type="EMBL" id="CRL03403.1"/>
    </source>
</evidence>
<protein>
    <submittedName>
        <fullName evidence="1">CLUMA_CG016789, isoform A</fullName>
    </submittedName>
</protein>
<dbReference type="Proteomes" id="UP000183832">
    <property type="component" value="Unassembled WGS sequence"/>
</dbReference>
<evidence type="ECO:0000313" key="2">
    <source>
        <dbReference type="Proteomes" id="UP000183832"/>
    </source>
</evidence>
<proteinExistence type="predicted"/>